<dbReference type="EMBL" id="JAWLUP010000008">
    <property type="protein sequence ID" value="MDV7264215.1"/>
    <property type="molecule type" value="Genomic_DNA"/>
</dbReference>
<comment type="caution">
    <text evidence="1">The sequence shown here is derived from an EMBL/GenBank/DDBJ whole genome shotgun (WGS) entry which is preliminary data.</text>
</comment>
<name>A0AAE5A4V5_9NOCA</name>
<dbReference type="AlphaFoldDB" id="A0AAE5A4V5"/>
<reference evidence="1" key="1">
    <citation type="submission" date="2023-10" db="EMBL/GenBank/DDBJ databases">
        <title>Development of a sustainable strategy for remediation of hydrocarbon-contaminated territories based on the waste exchange concept.</title>
        <authorList>
            <person name="Krivoruchko A."/>
        </authorList>
    </citation>
    <scope>NUCLEOTIDE SEQUENCE</scope>
    <source>
        <strain evidence="1">IEGM 68</strain>
    </source>
</reference>
<evidence type="ECO:0000313" key="2">
    <source>
        <dbReference type="Proteomes" id="UP001185863"/>
    </source>
</evidence>
<dbReference type="RefSeq" id="WP_213575911.1">
    <property type="nucleotide sequence ID" value="NZ_JAWLUP010000008.1"/>
</dbReference>
<sequence>MNLHDTLDANLELERGPLWGIGWADLADDRVAAPISWADRTADLEWATAIFSDYAVGPGDHCLVVSDGRNYWPRQVEGAVTALGGFVGNINTASYEVRRLSVYLRYLTPKILVGLTIKLAEAIGQDEALVALMRQVPYVFAYPDAAAELRRVGITARAFGPIGPALALPCRHGDAAHVDGTQFTVRQHSDGRHIVVSTDPGRELQLTDAVVAATGQVRDRCSCTGSGPVVDLDS</sequence>
<organism evidence="1 2">
    <name type="scientific">Rhodococcus oxybenzonivorans</name>
    <dbReference type="NCBI Taxonomy" id="1990687"/>
    <lineage>
        <taxon>Bacteria</taxon>
        <taxon>Bacillati</taxon>
        <taxon>Actinomycetota</taxon>
        <taxon>Actinomycetes</taxon>
        <taxon>Mycobacteriales</taxon>
        <taxon>Nocardiaceae</taxon>
        <taxon>Rhodococcus</taxon>
    </lineage>
</organism>
<proteinExistence type="predicted"/>
<dbReference type="Proteomes" id="UP001185863">
    <property type="component" value="Unassembled WGS sequence"/>
</dbReference>
<evidence type="ECO:0000313" key="1">
    <source>
        <dbReference type="EMBL" id="MDV7264215.1"/>
    </source>
</evidence>
<protein>
    <submittedName>
        <fullName evidence="1">Uncharacterized protein</fullName>
    </submittedName>
</protein>
<gene>
    <name evidence="1" type="ORF">R4315_06595</name>
</gene>
<accession>A0AAE5A4V5</accession>